<proteinExistence type="predicted"/>
<gene>
    <name evidence="1" type="ORF">BDN72DRAFT_782085</name>
</gene>
<sequence length="777" mass="87445">MQQRRAKKSLNESREEVRSIVVWNPKKNGMYTPDARELFRRLLQAGCAGHRVAEAIKACGKAFGVKVKRLPHSRTVFRARDEGGQFATMQIGREIMMCKGFGGSSDGTTDRKITFESHHVTYECPTYRRGVDDSDTTTWKPKVRFVAVKAALNHTATTQFNGTKQLATTIASTYSNSPLAQRDGKKMEPNDWARKIEVFRGDHAKDVKKTLDMTRNWKKDVITIDIGEEVIEMLQSNQFVGSLSTLRREDIEEAYQQASHEVGTDGEIQVDRTTAKKLVAKVLGQAKLDSMQDAEHELLIAITFAGCGAHKDMNAFKYGNAKMMNGWDERGQPGPILLANKANATTIKLSNDPNDAAVQEAIESSTRGGAKLTSLAGALFNHSDDKKGYQDKHVNFMGEQKWELYEIKHTGRFSDTSNTRFQSNTYAAADLISFQPDYVELLSVSGDAKANPGFTNIEKNVRNGLEDPSTLAELIAMTYYGLCVSWIYIAIIRGNGGRVRNMLDSDIIELHRRLPIFCDTIAANPGWLLEPPGSDGFDWTKVTLDGKPWLDQHVVATIRMLAKDLPDLLAVISDMFSGAAHGWRIFTPEFAPGGPFDLLTPEQRARIYIPATNDENEGGLGSWRVWRRYHPNASVVGFSNQKRYERNETQHFIRKVCTPEDHIYVMRLVRKIDVSGENARFKKEFVEDLKRQADEKREKDEAAATKKRLELERLTSVGLVMDRDVILEMTVKQLNDQLKIHRLILQDETLGCVLQKDLPTKLFKLSAVLAAIVRNEL</sequence>
<evidence type="ECO:0000313" key="1">
    <source>
        <dbReference type="EMBL" id="TFK58441.1"/>
    </source>
</evidence>
<dbReference type="EMBL" id="ML209365">
    <property type="protein sequence ID" value="TFK58441.1"/>
    <property type="molecule type" value="Genomic_DNA"/>
</dbReference>
<name>A0ACD2ZYH0_9AGAR</name>
<evidence type="ECO:0000313" key="2">
    <source>
        <dbReference type="Proteomes" id="UP000308600"/>
    </source>
</evidence>
<reference evidence="1 2" key="1">
    <citation type="journal article" date="2019" name="Nat. Ecol. Evol.">
        <title>Megaphylogeny resolves global patterns of mushroom evolution.</title>
        <authorList>
            <person name="Varga T."/>
            <person name="Krizsan K."/>
            <person name="Foldi C."/>
            <person name="Dima B."/>
            <person name="Sanchez-Garcia M."/>
            <person name="Sanchez-Ramirez S."/>
            <person name="Szollosi G.J."/>
            <person name="Szarkandi J.G."/>
            <person name="Papp V."/>
            <person name="Albert L."/>
            <person name="Andreopoulos W."/>
            <person name="Angelini C."/>
            <person name="Antonin V."/>
            <person name="Barry K.W."/>
            <person name="Bougher N.L."/>
            <person name="Buchanan P."/>
            <person name="Buyck B."/>
            <person name="Bense V."/>
            <person name="Catcheside P."/>
            <person name="Chovatia M."/>
            <person name="Cooper J."/>
            <person name="Damon W."/>
            <person name="Desjardin D."/>
            <person name="Finy P."/>
            <person name="Geml J."/>
            <person name="Haridas S."/>
            <person name="Hughes K."/>
            <person name="Justo A."/>
            <person name="Karasinski D."/>
            <person name="Kautmanova I."/>
            <person name="Kiss B."/>
            <person name="Kocsube S."/>
            <person name="Kotiranta H."/>
            <person name="LaButti K.M."/>
            <person name="Lechner B.E."/>
            <person name="Liimatainen K."/>
            <person name="Lipzen A."/>
            <person name="Lukacs Z."/>
            <person name="Mihaltcheva S."/>
            <person name="Morgado L.N."/>
            <person name="Niskanen T."/>
            <person name="Noordeloos M.E."/>
            <person name="Ohm R.A."/>
            <person name="Ortiz-Santana B."/>
            <person name="Ovrebo C."/>
            <person name="Racz N."/>
            <person name="Riley R."/>
            <person name="Savchenko A."/>
            <person name="Shiryaev A."/>
            <person name="Soop K."/>
            <person name="Spirin V."/>
            <person name="Szebenyi C."/>
            <person name="Tomsovsky M."/>
            <person name="Tulloss R.E."/>
            <person name="Uehling J."/>
            <person name="Grigoriev I.V."/>
            <person name="Vagvolgyi C."/>
            <person name="Papp T."/>
            <person name="Martin F.M."/>
            <person name="Miettinen O."/>
            <person name="Hibbett D.S."/>
            <person name="Nagy L.G."/>
        </authorList>
    </citation>
    <scope>NUCLEOTIDE SEQUENCE [LARGE SCALE GENOMIC DNA]</scope>
    <source>
        <strain evidence="1 2">NL-1719</strain>
    </source>
</reference>
<protein>
    <submittedName>
        <fullName evidence="1">Uncharacterized protein</fullName>
    </submittedName>
</protein>
<accession>A0ACD2ZYH0</accession>
<keyword evidence="2" id="KW-1185">Reference proteome</keyword>
<organism evidence="1 2">
    <name type="scientific">Pluteus cervinus</name>
    <dbReference type="NCBI Taxonomy" id="181527"/>
    <lineage>
        <taxon>Eukaryota</taxon>
        <taxon>Fungi</taxon>
        <taxon>Dikarya</taxon>
        <taxon>Basidiomycota</taxon>
        <taxon>Agaricomycotina</taxon>
        <taxon>Agaricomycetes</taxon>
        <taxon>Agaricomycetidae</taxon>
        <taxon>Agaricales</taxon>
        <taxon>Pluteineae</taxon>
        <taxon>Pluteaceae</taxon>
        <taxon>Pluteus</taxon>
    </lineage>
</organism>
<dbReference type="Proteomes" id="UP000308600">
    <property type="component" value="Unassembled WGS sequence"/>
</dbReference>